<protein>
    <recommendedName>
        <fullName evidence="9">Endo-polygalacturonase</fullName>
    </recommendedName>
</protein>
<evidence type="ECO:0000256" key="3">
    <source>
        <dbReference type="ARBA" id="ARBA00022737"/>
    </source>
</evidence>
<evidence type="ECO:0000313" key="7">
    <source>
        <dbReference type="EMBL" id="ETS78436.1"/>
    </source>
</evidence>
<dbReference type="OMA" id="PMFANEH"/>
<dbReference type="RefSeq" id="XP_007837270.1">
    <property type="nucleotide sequence ID" value="XM_007839079.1"/>
</dbReference>
<dbReference type="GO" id="GO:0005576">
    <property type="term" value="C:extracellular region"/>
    <property type="evidence" value="ECO:0007669"/>
    <property type="project" value="UniProtKB-SubCell"/>
</dbReference>
<evidence type="ECO:0008006" key="9">
    <source>
        <dbReference type="Google" id="ProtNLM"/>
    </source>
</evidence>
<keyword evidence="6" id="KW-0732">Signal</keyword>
<dbReference type="EMBL" id="KI912115">
    <property type="protein sequence ID" value="ETS78436.1"/>
    <property type="molecule type" value="Genomic_DNA"/>
</dbReference>
<dbReference type="InterPro" id="IPR011050">
    <property type="entry name" value="Pectin_lyase_fold/virulence"/>
</dbReference>
<sequence length="497" mass="54814">MCSLYFPHNISWLVVLLLHTVTAAAGNTSIVIPDQPSAASTSTHYQVQARPIGSLAWNTVPLYTTTVAEINATTGSSKKHATQFGLFDFDGTVQIAVTPNITVFPEISSVRVRPLSYGIIPETVNGTITFNVSQPYNNIVIEINEDVFDVVHLFTSEIERNVITEQQAAGREDIIYYGPGYHTLSEVLNLSSGETLYLASGAYLQFPSPSGTSVNITNASNVIIQGRGFLSAGINIQMSSNISIDGAFVSTGGFLIAQSHDVHSRGWRSITSHQWGDGMDIYCSQNVLVEKAFIRSSDDSIALYQHRNNWWGNSSNITMRDSSLWADVAHPINIGTHGNPDDPETMDGITFQNIDILDHREPQIDYEGAIAFSVGDENTIQNVLLDDIRVENFRWGMLFSLRVMYNAKYNTAPGRGIKNVTIRDLVFSSTPDLNHVVNTASIYGYAEDRSIDFIDFQGLVINGLHIWDNMTKPAWYVTTDYIPATVGSFVNNLTFSS</sequence>
<evidence type="ECO:0000256" key="6">
    <source>
        <dbReference type="SAM" id="SignalP"/>
    </source>
</evidence>
<accession>W3WZX2</accession>
<proteinExistence type="predicted"/>
<feature type="chain" id="PRO_5004835610" description="Endo-polygalacturonase" evidence="6">
    <location>
        <begin position="26"/>
        <end position="497"/>
    </location>
</feature>
<dbReference type="PANTHER" id="PTHR31736">
    <property type="match status" value="1"/>
</dbReference>
<dbReference type="Gene3D" id="2.60.350.10">
    <property type="entry name" value="Dextranase, N-terminal"/>
    <property type="match status" value="1"/>
</dbReference>
<gene>
    <name evidence="7" type="ORF">PFICI_10498</name>
</gene>
<dbReference type="Proteomes" id="UP000030651">
    <property type="component" value="Unassembled WGS sequence"/>
</dbReference>
<dbReference type="Gene3D" id="2.160.20.10">
    <property type="entry name" value="Single-stranded right-handed beta-helix, Pectin lyase-like"/>
    <property type="match status" value="1"/>
</dbReference>
<dbReference type="OrthoDB" id="187139at2759"/>
<dbReference type="GO" id="GO:0000272">
    <property type="term" value="P:polysaccharide catabolic process"/>
    <property type="evidence" value="ECO:0007669"/>
    <property type="project" value="UniProtKB-KW"/>
</dbReference>
<keyword evidence="4" id="KW-0119">Carbohydrate metabolism</keyword>
<evidence type="ECO:0000256" key="1">
    <source>
        <dbReference type="ARBA" id="ARBA00004613"/>
    </source>
</evidence>
<dbReference type="AlphaFoldDB" id="W3WZX2"/>
<keyword evidence="5" id="KW-0624">Polysaccharide degradation</keyword>
<dbReference type="InParanoid" id="W3WZX2"/>
<evidence type="ECO:0000256" key="5">
    <source>
        <dbReference type="ARBA" id="ARBA00023326"/>
    </source>
</evidence>
<name>W3WZX2_PESFW</name>
<keyword evidence="3" id="KW-0677">Repeat</keyword>
<reference evidence="8" key="1">
    <citation type="journal article" date="2015" name="BMC Genomics">
        <title>Genomic and transcriptomic analysis of the endophytic fungus Pestalotiopsis fici reveals its lifestyle and high potential for synthesis of natural products.</title>
        <authorList>
            <person name="Wang X."/>
            <person name="Zhang X."/>
            <person name="Liu L."/>
            <person name="Xiang M."/>
            <person name="Wang W."/>
            <person name="Sun X."/>
            <person name="Che Y."/>
            <person name="Guo L."/>
            <person name="Liu G."/>
            <person name="Guo L."/>
            <person name="Wang C."/>
            <person name="Yin W.B."/>
            <person name="Stadler M."/>
            <person name="Zhang X."/>
            <person name="Liu X."/>
        </authorList>
    </citation>
    <scope>NUCLEOTIDE SEQUENCE [LARGE SCALE GENOMIC DNA]</scope>
    <source>
        <strain evidence="8">W106-1 / CGMCC3.15140</strain>
    </source>
</reference>
<dbReference type="SUPFAM" id="SSF51126">
    <property type="entry name" value="Pectin lyase-like"/>
    <property type="match status" value="1"/>
</dbReference>
<comment type="subcellular location">
    <subcellularLocation>
        <location evidence="1">Secreted</location>
    </subcellularLocation>
</comment>
<keyword evidence="8" id="KW-1185">Reference proteome</keyword>
<dbReference type="KEGG" id="pfy:PFICI_10498"/>
<dbReference type="InterPro" id="IPR035953">
    <property type="entry name" value="Dextranase_N-ter"/>
</dbReference>
<evidence type="ECO:0000256" key="4">
    <source>
        <dbReference type="ARBA" id="ARBA00023277"/>
    </source>
</evidence>
<dbReference type="HOGENOM" id="CLU_011370_2_0_1"/>
<evidence type="ECO:0000256" key="2">
    <source>
        <dbReference type="ARBA" id="ARBA00022525"/>
    </source>
</evidence>
<dbReference type="InterPro" id="IPR012334">
    <property type="entry name" value="Pectin_lyas_fold"/>
</dbReference>
<keyword evidence="2" id="KW-0964">Secreted</keyword>
<dbReference type="PANTHER" id="PTHR31736:SF9">
    <property type="entry name" value="ENDO-XYLOGALACTURONAN HYDROLASE A-RELATED"/>
    <property type="match status" value="1"/>
</dbReference>
<organism evidence="7 8">
    <name type="scientific">Pestalotiopsis fici (strain W106-1 / CGMCC3.15140)</name>
    <dbReference type="NCBI Taxonomy" id="1229662"/>
    <lineage>
        <taxon>Eukaryota</taxon>
        <taxon>Fungi</taxon>
        <taxon>Dikarya</taxon>
        <taxon>Ascomycota</taxon>
        <taxon>Pezizomycotina</taxon>
        <taxon>Sordariomycetes</taxon>
        <taxon>Xylariomycetidae</taxon>
        <taxon>Amphisphaeriales</taxon>
        <taxon>Sporocadaceae</taxon>
        <taxon>Pestalotiopsis</taxon>
    </lineage>
</organism>
<evidence type="ECO:0000313" key="8">
    <source>
        <dbReference type="Proteomes" id="UP000030651"/>
    </source>
</evidence>
<dbReference type="GeneID" id="19275511"/>
<dbReference type="eggNOG" id="ENOG502SMFC">
    <property type="taxonomic scope" value="Eukaryota"/>
</dbReference>
<feature type="signal peptide" evidence="6">
    <location>
        <begin position="1"/>
        <end position="25"/>
    </location>
</feature>